<dbReference type="KEGG" id="dps:DPPB06"/>
<protein>
    <submittedName>
        <fullName evidence="1">Uncharacterized protein</fullName>
    </submittedName>
</protein>
<proteinExistence type="predicted"/>
<gene>
    <name evidence="1" type="ordered locus">DPPB06</name>
</gene>
<evidence type="ECO:0000313" key="1">
    <source>
        <dbReference type="EMBL" id="CAG37870.1"/>
    </source>
</evidence>
<evidence type="ECO:0000313" key="2">
    <source>
        <dbReference type="Proteomes" id="UP000000602"/>
    </source>
</evidence>
<accession>Q6AIH7</accession>
<dbReference type="HOGENOM" id="CLU_1977947_0_0_7"/>
<keyword evidence="2" id="KW-1185">Reference proteome</keyword>
<dbReference type="eggNOG" id="ENOG5030TPA">
    <property type="taxonomic scope" value="Bacteria"/>
</dbReference>
<name>Q6AIH7_DESPS</name>
<dbReference type="Proteomes" id="UP000000602">
    <property type="component" value="Plasmid large"/>
</dbReference>
<dbReference type="EMBL" id="CR522871">
    <property type="protein sequence ID" value="CAG37870.1"/>
    <property type="molecule type" value="Genomic_DNA"/>
</dbReference>
<organism evidence="1 2">
    <name type="scientific">Desulfotalea psychrophila (strain LSv54 / DSM 12343)</name>
    <dbReference type="NCBI Taxonomy" id="177439"/>
    <lineage>
        <taxon>Bacteria</taxon>
        <taxon>Pseudomonadati</taxon>
        <taxon>Thermodesulfobacteriota</taxon>
        <taxon>Desulfobulbia</taxon>
        <taxon>Desulfobulbales</taxon>
        <taxon>Desulfocapsaceae</taxon>
        <taxon>Desulfotalea</taxon>
    </lineage>
</organism>
<dbReference type="RefSeq" id="WP_011190365.1">
    <property type="nucleotide sequence ID" value="NC_006139.1"/>
</dbReference>
<reference evidence="1 2" key="1">
    <citation type="journal article" date="2004" name="Environ. Microbiol.">
        <title>The genome of Desulfotalea psychrophila, a sulfate-reducing bacterium from permanently cold Arctic sediments.</title>
        <authorList>
            <person name="Rabus R."/>
            <person name="Ruepp A."/>
            <person name="Frickey T."/>
            <person name="Rattei T."/>
            <person name="Fartmann B."/>
            <person name="Stark M."/>
            <person name="Bauer M."/>
            <person name="Zibat A."/>
            <person name="Lombardot T."/>
            <person name="Becker I."/>
            <person name="Amann J."/>
            <person name="Gellner K."/>
            <person name="Teeling H."/>
            <person name="Leuschner W.D."/>
            <person name="Gloeckner F.-O."/>
            <person name="Lupas A.N."/>
            <person name="Amann R."/>
            <person name="Klenk H.-P."/>
        </authorList>
    </citation>
    <scope>NUCLEOTIDE SEQUENCE [LARGE SCALE GENOMIC DNA]</scope>
    <source>
        <strain evidence="2">DSM 12343 / LSv54</strain>
        <plasmid evidence="2">large</plasmid>
    </source>
</reference>
<sequence length="126" mass="14952">MKSLPNISKELFRKYIEYASSDEALAVLFVKKELKKSAGHWIDIVDYESYHDICYEDLEFKSVVCGLFKRAIKPNYPPKNHFVVNGKFDEDIYYKSIRAITWETAQKDIRQQKTRVSRESIMKYEV</sequence>
<geneLocation type="plasmid" evidence="2">
    <name>large</name>
</geneLocation>
<dbReference type="AlphaFoldDB" id="Q6AIH7"/>